<evidence type="ECO:0000256" key="1">
    <source>
        <dbReference type="ARBA" id="ARBA00022553"/>
    </source>
</evidence>
<dbReference type="InterPro" id="IPR001932">
    <property type="entry name" value="PPM-type_phosphatase-like_dom"/>
</dbReference>
<evidence type="ECO:0000313" key="6">
    <source>
        <dbReference type="Proteomes" id="UP000199657"/>
    </source>
</evidence>
<protein>
    <submittedName>
        <fullName evidence="5">Histidine kinase-like ATPase domain-containing protein</fullName>
    </submittedName>
</protein>
<dbReference type="Pfam" id="PF07228">
    <property type="entry name" value="SpoIIE"/>
    <property type="match status" value="1"/>
</dbReference>
<dbReference type="PANTHER" id="PTHR45339">
    <property type="entry name" value="HYBRID SIGNAL TRANSDUCTION HISTIDINE KINASE J"/>
    <property type="match status" value="1"/>
</dbReference>
<dbReference type="GO" id="GO:0016301">
    <property type="term" value="F:kinase activity"/>
    <property type="evidence" value="ECO:0007669"/>
    <property type="project" value="UniProtKB-KW"/>
</dbReference>
<dbReference type="CDD" id="cd17546">
    <property type="entry name" value="REC_hyHK_CKI1_RcsC-like"/>
    <property type="match status" value="1"/>
</dbReference>
<proteinExistence type="predicted"/>
<dbReference type="SMART" id="SM00331">
    <property type="entry name" value="PP2C_SIG"/>
    <property type="match status" value="1"/>
</dbReference>
<organism evidence="5 6">
    <name type="scientific">Aquisalimonas asiatica</name>
    <dbReference type="NCBI Taxonomy" id="406100"/>
    <lineage>
        <taxon>Bacteria</taxon>
        <taxon>Pseudomonadati</taxon>
        <taxon>Pseudomonadota</taxon>
        <taxon>Gammaproteobacteria</taxon>
        <taxon>Chromatiales</taxon>
        <taxon>Ectothiorhodospiraceae</taxon>
        <taxon>Aquisalimonas</taxon>
    </lineage>
</organism>
<dbReference type="PROSITE" id="PS50110">
    <property type="entry name" value="RESPONSE_REGULATORY"/>
    <property type="match status" value="1"/>
</dbReference>
<accession>A0A1H8QR75</accession>
<dbReference type="InterPro" id="IPR036457">
    <property type="entry name" value="PPM-type-like_dom_sf"/>
</dbReference>
<dbReference type="AlphaFoldDB" id="A0A1H8QR75"/>
<evidence type="ECO:0000256" key="2">
    <source>
        <dbReference type="ARBA" id="ARBA00023012"/>
    </source>
</evidence>
<dbReference type="InterPro" id="IPR036890">
    <property type="entry name" value="HATPase_C_sf"/>
</dbReference>
<dbReference type="Pfam" id="PF00072">
    <property type="entry name" value="Response_reg"/>
    <property type="match status" value="1"/>
</dbReference>
<keyword evidence="6" id="KW-1185">Reference proteome</keyword>
<reference evidence="5 6" key="1">
    <citation type="submission" date="2016-10" db="EMBL/GenBank/DDBJ databases">
        <authorList>
            <person name="de Groot N.N."/>
        </authorList>
    </citation>
    <scope>NUCLEOTIDE SEQUENCE [LARGE SCALE GENOMIC DNA]</scope>
    <source>
        <strain evidence="5 6">CGMCC 1.6291</strain>
    </source>
</reference>
<evidence type="ECO:0000313" key="5">
    <source>
        <dbReference type="EMBL" id="SEO56715.1"/>
    </source>
</evidence>
<dbReference type="STRING" id="406100.SAMN04488052_101735"/>
<name>A0A1H8QR75_9GAMM</name>
<feature type="domain" description="Response regulatory" evidence="4">
    <location>
        <begin position="32"/>
        <end position="149"/>
    </location>
</feature>
<dbReference type="InterPro" id="IPR001789">
    <property type="entry name" value="Sig_transdc_resp-reg_receiver"/>
</dbReference>
<sequence>MCGGVSCSVPLVRGDLRDSDVPDSVKADAAATVLLVDDEPVNLQLLQGMLRHREGIQLLTAADGAEAVEQVRTRAIDLVLMDVLMPVMDGYEATRQIKALDGDSYVPVLFVTALNDDDQLARCVACGGDDFIAKPVNRVQLNARVDSWLRIAQVYRTVREQRDSLDAYQRRTEIDQWIAREVMQRATATPLLQGDGVRYCYWPAEILSGDMLLAAESPDGRAFFMLGDFTGHGIAASIGTVPTADLFHREVARGVDARELLASVNTKLHQYLPPNLFMAAALLVCDTARGCLEIWNGGMPDVLYRTDDGLLHRVESSHLPLGVQGHMDPFDMTRLEVSAGTFPDRVWILSDGAQEARNSDGEEYGQTRAEQALMAGGLARVEEELRAFQALAGDDVTMLEFRPEAAAEPAADVADRRVGSEWAFSMELDAAALRGPSPLQPIADGVAHLEKLTEEERQRFLTVLAELYSNALEHGVLGLDSALKASPDGFTEYYETRCRALDGLHSGFLRIQVGRGRDERGGLLRIRMTDSGAGFDHQRVLQGDACPDESLSGRGIKLLQGMCDSLCYYGRGNLVEARFRLAPRERDDRGAGED</sequence>
<dbReference type="Proteomes" id="UP000199657">
    <property type="component" value="Unassembled WGS sequence"/>
</dbReference>
<keyword evidence="1 3" id="KW-0597">Phosphoprotein</keyword>
<feature type="modified residue" description="4-aspartylphosphate" evidence="3">
    <location>
        <position position="82"/>
    </location>
</feature>
<keyword evidence="2" id="KW-0902">Two-component regulatory system</keyword>
<dbReference type="Gene3D" id="3.60.40.10">
    <property type="entry name" value="PPM-type phosphatase domain"/>
    <property type="match status" value="1"/>
</dbReference>
<gene>
    <name evidence="5" type="ORF">SAMN04488052_101735</name>
</gene>
<keyword evidence="5" id="KW-0808">Transferase</keyword>
<evidence type="ECO:0000256" key="3">
    <source>
        <dbReference type="PROSITE-ProRule" id="PRU00169"/>
    </source>
</evidence>
<dbReference type="PANTHER" id="PTHR45339:SF1">
    <property type="entry name" value="HYBRID SIGNAL TRANSDUCTION HISTIDINE KINASE J"/>
    <property type="match status" value="1"/>
</dbReference>
<dbReference type="SUPFAM" id="SSF52172">
    <property type="entry name" value="CheY-like"/>
    <property type="match status" value="1"/>
</dbReference>
<dbReference type="InterPro" id="IPR011006">
    <property type="entry name" value="CheY-like_superfamily"/>
</dbReference>
<dbReference type="Gene3D" id="3.30.565.10">
    <property type="entry name" value="Histidine kinase-like ATPase, C-terminal domain"/>
    <property type="match status" value="1"/>
</dbReference>
<dbReference type="CDD" id="cd16936">
    <property type="entry name" value="HATPase_RsbW-like"/>
    <property type="match status" value="1"/>
</dbReference>
<dbReference type="EMBL" id="FOEG01000001">
    <property type="protein sequence ID" value="SEO56715.1"/>
    <property type="molecule type" value="Genomic_DNA"/>
</dbReference>
<dbReference type="Gene3D" id="3.40.50.2300">
    <property type="match status" value="1"/>
</dbReference>
<dbReference type="GO" id="GO:0000160">
    <property type="term" value="P:phosphorelay signal transduction system"/>
    <property type="evidence" value="ECO:0007669"/>
    <property type="project" value="UniProtKB-KW"/>
</dbReference>
<evidence type="ECO:0000259" key="4">
    <source>
        <dbReference type="PROSITE" id="PS50110"/>
    </source>
</evidence>
<dbReference type="SMART" id="SM00448">
    <property type="entry name" value="REC"/>
    <property type="match status" value="1"/>
</dbReference>
<keyword evidence="5" id="KW-0418">Kinase</keyword>